<reference evidence="2 3" key="1">
    <citation type="submission" date="2018-08" db="EMBL/GenBank/DDBJ databases">
        <title>Henriciella mobilis sp. nov., isolated from seawater.</title>
        <authorList>
            <person name="Cheng H."/>
            <person name="Wu Y.-H."/>
            <person name="Xu X.-W."/>
            <person name="Guo L.-L."/>
        </authorList>
    </citation>
    <scope>NUCLEOTIDE SEQUENCE [LARGE SCALE GENOMIC DNA]</scope>
    <source>
        <strain evidence="2 3">JN25</strain>
    </source>
</reference>
<comment type="caution">
    <text evidence="2">The sequence shown here is derived from an EMBL/GenBank/DDBJ whole genome shotgun (WGS) entry which is preliminary data.</text>
</comment>
<evidence type="ECO:0000259" key="1">
    <source>
        <dbReference type="Pfam" id="PF09718"/>
    </source>
</evidence>
<dbReference type="Pfam" id="PF09718">
    <property type="entry name" value="Tape_meas_lam_C"/>
    <property type="match status" value="1"/>
</dbReference>
<keyword evidence="3" id="KW-1185">Reference proteome</keyword>
<gene>
    <name evidence="2" type="ORF">D1223_14050</name>
</gene>
<dbReference type="EMBL" id="QWFX01000013">
    <property type="protein sequence ID" value="RIJ28497.1"/>
    <property type="molecule type" value="Genomic_DNA"/>
</dbReference>
<dbReference type="AlphaFoldDB" id="A0A399REM8"/>
<dbReference type="InterPro" id="IPR006431">
    <property type="entry name" value="Phage_tape_meas_C"/>
</dbReference>
<name>A0A399REM8_9PROT</name>
<accession>A0A399REM8</accession>
<dbReference type="Proteomes" id="UP000266385">
    <property type="component" value="Unassembled WGS sequence"/>
</dbReference>
<organism evidence="2 3">
    <name type="scientific">Henriciella mobilis</name>
    <dbReference type="NCBI Taxonomy" id="2305467"/>
    <lineage>
        <taxon>Bacteria</taxon>
        <taxon>Pseudomonadati</taxon>
        <taxon>Pseudomonadota</taxon>
        <taxon>Alphaproteobacteria</taxon>
        <taxon>Hyphomonadales</taxon>
        <taxon>Hyphomonadaceae</taxon>
        <taxon>Henriciella</taxon>
    </lineage>
</organism>
<proteinExistence type="predicted"/>
<evidence type="ECO:0000313" key="2">
    <source>
        <dbReference type="EMBL" id="RIJ28497.1"/>
    </source>
</evidence>
<protein>
    <recommendedName>
        <fullName evidence="1">Bacteriophage tail tape measure C-terminal domain-containing protein</fullName>
    </recommendedName>
</protein>
<evidence type="ECO:0000313" key="3">
    <source>
        <dbReference type="Proteomes" id="UP000266385"/>
    </source>
</evidence>
<sequence>MRAALSGNTWTSWSANFLTKRRSLPMEPYDDQLQRAGDALQALADGPGKAAAETLEAAFGDAGLRIEQALARAARSGELDFSNMARSVLADLARIAAEAALASAGIGQAGRSMTVNLSMQDASQAHAISGSGSELSKTIAQAVARGGRFL</sequence>
<feature type="domain" description="Bacteriophage tail tape measure C-terminal" evidence="1">
    <location>
        <begin position="39"/>
        <end position="103"/>
    </location>
</feature>